<feature type="domain" description="Chromo" evidence="2">
    <location>
        <begin position="459"/>
        <end position="499"/>
    </location>
</feature>
<reference evidence="3" key="2">
    <citation type="journal article" date="2010" name="Nature">
        <title>Comparative genomics reveals mobile pathogenicity chromosomes in Fusarium.</title>
        <authorList>
            <person name="Ma L.J."/>
            <person name="van der Does H.C."/>
            <person name="Borkovich K.A."/>
            <person name="Coleman J.J."/>
            <person name="Daboussi M.J."/>
            <person name="Di Pietro A."/>
            <person name="Dufresne M."/>
            <person name="Freitag M."/>
            <person name="Grabherr M."/>
            <person name="Henrissat B."/>
            <person name="Houterman P.M."/>
            <person name="Kang S."/>
            <person name="Shim W.B."/>
            <person name="Woloshuk C."/>
            <person name="Xie X."/>
            <person name="Xu J.R."/>
            <person name="Antoniw J."/>
            <person name="Baker S.E."/>
            <person name="Bluhm B.H."/>
            <person name="Breakspear A."/>
            <person name="Brown D.W."/>
            <person name="Butchko R.A."/>
            <person name="Chapman S."/>
            <person name="Coulson R."/>
            <person name="Coutinho P.M."/>
            <person name="Danchin E.G."/>
            <person name="Diener A."/>
            <person name="Gale L.R."/>
            <person name="Gardiner D.M."/>
            <person name="Goff S."/>
            <person name="Hammond-Kosack K.E."/>
            <person name="Hilburn K."/>
            <person name="Hua-Van A."/>
            <person name="Jonkers W."/>
            <person name="Kazan K."/>
            <person name="Kodira C.D."/>
            <person name="Koehrsen M."/>
            <person name="Kumar L."/>
            <person name="Lee Y.H."/>
            <person name="Li L."/>
            <person name="Manners J.M."/>
            <person name="Miranda-Saavedra D."/>
            <person name="Mukherjee M."/>
            <person name="Park G."/>
            <person name="Park J."/>
            <person name="Park S.Y."/>
            <person name="Proctor R.H."/>
            <person name="Regev A."/>
            <person name="Ruiz-Roldan M.C."/>
            <person name="Sain D."/>
            <person name="Sakthikumar S."/>
            <person name="Sykes S."/>
            <person name="Schwartz D.C."/>
            <person name="Turgeon B.G."/>
            <person name="Wapinski I."/>
            <person name="Yoder O."/>
            <person name="Young S."/>
            <person name="Zeng Q."/>
            <person name="Zhou S."/>
            <person name="Galagan J."/>
            <person name="Cuomo C.A."/>
            <person name="Kistler H.C."/>
            <person name="Rep M."/>
        </authorList>
    </citation>
    <scope>NUCLEOTIDE SEQUENCE [LARGE SCALE GENOMIC DNA]</scope>
    <source>
        <strain evidence="3">4287</strain>
    </source>
</reference>
<accession>A0A0J9UYV5</accession>
<feature type="compositionally biased region" description="Basic and acidic residues" evidence="1">
    <location>
        <begin position="246"/>
        <end position="260"/>
    </location>
</feature>
<evidence type="ECO:0000259" key="2">
    <source>
        <dbReference type="PROSITE" id="PS50013"/>
    </source>
</evidence>
<organism evidence="3 4">
    <name type="scientific">Fusarium oxysporum f. sp. lycopersici (strain 4287 / CBS 123668 / FGSC 9935 / NRRL 34936)</name>
    <name type="common">Fusarium vascular wilt of tomato</name>
    <dbReference type="NCBI Taxonomy" id="426428"/>
    <lineage>
        <taxon>Eukaryota</taxon>
        <taxon>Fungi</taxon>
        <taxon>Dikarya</taxon>
        <taxon>Ascomycota</taxon>
        <taxon>Pezizomycotina</taxon>
        <taxon>Sordariomycetes</taxon>
        <taxon>Hypocreomycetidae</taxon>
        <taxon>Hypocreales</taxon>
        <taxon>Nectriaceae</taxon>
        <taxon>Fusarium</taxon>
        <taxon>Fusarium oxysporum species complex</taxon>
    </lineage>
</organism>
<dbReference type="SMART" id="SM00355">
    <property type="entry name" value="ZnF_C2H2"/>
    <property type="match status" value="2"/>
</dbReference>
<protein>
    <recommendedName>
        <fullName evidence="2">Chromo domain-containing protein</fullName>
    </recommendedName>
</protein>
<dbReference type="EMBL" id="DS231702">
    <property type="protein sequence ID" value="KNB04290.1"/>
    <property type="molecule type" value="Genomic_DNA"/>
</dbReference>
<dbReference type="RefSeq" id="XP_018242335.1">
    <property type="nucleotide sequence ID" value="XM_018385130.1"/>
</dbReference>
<dbReference type="AlphaFoldDB" id="A0A0J9UYV5"/>
<dbReference type="KEGG" id="fox:FOXG_06455"/>
<evidence type="ECO:0000313" key="4">
    <source>
        <dbReference type="Proteomes" id="UP000009097"/>
    </source>
</evidence>
<sequence length="499" mass="55485">MLRPVDGICAVLGCAQDMESIPLRNLARWKHAFHCWEEHHSKQSPFVQFCSVCNRWVKGESEWTMHCQDHIANQQSPFPCDPIISRNAIACPGYCHVHLGSHEYSANHRLQQFWDQSGRQRHASVCVSAFIKSQFNHSQLQCPHPECPVVSTSPEDLWLHLADIHSTSGKPIKKHKTLDEDGLSGDTMSSPFERHCAQSSIDRQVKPVLYGSCSHLTFVNWVSSESLPRSDGLVEDDFSSLSELTENEKIGHENDGRSRSDVQSSPSSTSFPYMLSSTQVNDKSLHPHLRSNPAISSGQDKEAGQQPPQDVTALSGTHDLATSSSTGIESVPQRGGTSYPSLLSPYSIDDMADSKHLSSNEASGLLQPASIVKADTSRAQLDESNDDNFGNAYEASKRLQFILSTSENSDIVDPQLYIDQNCEEDLRTKDGYASSSRQNRVSASEIGQPTALDPGGVMWEVDQLLVKWKQGRLILHLMKWQGFLDDANAWEKRKDISID</sequence>
<dbReference type="PROSITE" id="PS50013">
    <property type="entry name" value="CHROMO_2"/>
    <property type="match status" value="1"/>
</dbReference>
<feature type="compositionally biased region" description="Polar residues" evidence="1">
    <location>
        <begin position="306"/>
        <end position="328"/>
    </location>
</feature>
<name>A0A0J9UYV5_FUSO4</name>
<gene>
    <name evidence="3" type="ORF">FOXG_06455</name>
</gene>
<proteinExistence type="predicted"/>
<feature type="region of interest" description="Disordered" evidence="1">
    <location>
        <begin position="245"/>
        <end position="342"/>
    </location>
</feature>
<evidence type="ECO:0000256" key="1">
    <source>
        <dbReference type="SAM" id="MobiDB-lite"/>
    </source>
</evidence>
<dbReference type="InterPro" id="IPR000953">
    <property type="entry name" value="Chromo/chromo_shadow_dom"/>
</dbReference>
<dbReference type="OrthoDB" id="4357582at2759"/>
<feature type="compositionally biased region" description="Low complexity" evidence="1">
    <location>
        <begin position="261"/>
        <end position="277"/>
    </location>
</feature>
<dbReference type="InterPro" id="IPR013087">
    <property type="entry name" value="Znf_C2H2_type"/>
</dbReference>
<dbReference type="Proteomes" id="UP000009097">
    <property type="component" value="Unassembled WGS sequence"/>
</dbReference>
<dbReference type="VEuPathDB" id="FungiDB:FOXG_06455"/>
<dbReference type="GeneID" id="28948347"/>
<evidence type="ECO:0000313" key="3">
    <source>
        <dbReference type="EMBL" id="KNB04290.1"/>
    </source>
</evidence>
<reference evidence="3" key="1">
    <citation type="submission" date="2007-04" db="EMBL/GenBank/DDBJ databases">
        <authorList>
            <consortium name="The Broad Institute Genome Sequencing Platform"/>
            <person name="Birren B."/>
            <person name="Lander E."/>
            <person name="Galagan J."/>
            <person name="Nusbaum C."/>
            <person name="Devon K."/>
            <person name="Ma L.-J."/>
            <person name="Jaffe D."/>
            <person name="Butler J."/>
            <person name="Alvarez P."/>
            <person name="Gnerre S."/>
            <person name="Grabherr M."/>
            <person name="Kleber M."/>
            <person name="Mauceli E."/>
            <person name="Brockman W."/>
            <person name="MacCallum I.A."/>
            <person name="Young S."/>
            <person name="LaButti K."/>
            <person name="DeCaprio D."/>
            <person name="Crawford M."/>
            <person name="Koehrsen M."/>
            <person name="Engels R."/>
            <person name="Montgomery P."/>
            <person name="Pearson M."/>
            <person name="Howarth C."/>
            <person name="Larson L."/>
            <person name="White J."/>
            <person name="O'Leary S."/>
            <person name="Kodira C."/>
            <person name="Zeng Q."/>
            <person name="Yandava C."/>
            <person name="Alvarado L."/>
            <person name="Kistler C."/>
            <person name="Shim W.-B."/>
            <person name="Kang S."/>
            <person name="Woloshuk C."/>
        </authorList>
    </citation>
    <scope>NUCLEOTIDE SEQUENCE</scope>
    <source>
        <strain evidence="3">4287</strain>
    </source>
</reference>